<dbReference type="EMBL" id="JAAZQQ010000002">
    <property type="protein sequence ID" value="NKX44641.1"/>
    <property type="molecule type" value="Genomic_DNA"/>
</dbReference>
<dbReference type="Proteomes" id="UP000526408">
    <property type="component" value="Unassembled WGS sequence"/>
</dbReference>
<dbReference type="InterPro" id="IPR036249">
    <property type="entry name" value="Thioredoxin-like_sf"/>
</dbReference>
<dbReference type="Gene3D" id="3.40.30.10">
    <property type="entry name" value="Glutaredoxin"/>
    <property type="match status" value="1"/>
</dbReference>
<keyword evidence="10" id="KW-1185">Reference proteome</keyword>
<evidence type="ECO:0000256" key="6">
    <source>
        <dbReference type="PIRNR" id="PIRNR000077"/>
    </source>
</evidence>
<dbReference type="PANTHER" id="PTHR45663:SF11">
    <property type="entry name" value="GEO12009P1"/>
    <property type="match status" value="1"/>
</dbReference>
<sequence length="114" mass="12042">MPLSSVTDASFANDVLQADGPVLVVFSATWCAPCHQMTAVLDELSVELAGRIRILKIDVEESPGQAARFGVRGMPGLFILHGGTVVAQRSGAAPRATARRWILETLEGLAPSPC</sequence>
<dbReference type="Pfam" id="PF00085">
    <property type="entry name" value="Thioredoxin"/>
    <property type="match status" value="1"/>
</dbReference>
<comment type="similarity">
    <text evidence="1 6">Belongs to the thioredoxin family.</text>
</comment>
<evidence type="ECO:0000256" key="4">
    <source>
        <dbReference type="ARBA" id="ARBA00023157"/>
    </source>
</evidence>
<organism evidence="9 10">
    <name type="scientific">Roseicyclus persicicus</name>
    <dbReference type="NCBI Taxonomy" id="2650661"/>
    <lineage>
        <taxon>Bacteria</taxon>
        <taxon>Pseudomonadati</taxon>
        <taxon>Pseudomonadota</taxon>
        <taxon>Alphaproteobacteria</taxon>
        <taxon>Rhodobacterales</taxon>
        <taxon>Roseobacteraceae</taxon>
        <taxon>Roseicyclus</taxon>
    </lineage>
</organism>
<protein>
    <recommendedName>
        <fullName evidence="6">Thioredoxin</fullName>
    </recommendedName>
</protein>
<comment type="caution">
    <text evidence="9">The sequence shown here is derived from an EMBL/GenBank/DDBJ whole genome shotgun (WGS) entry which is preliminary data.</text>
</comment>
<reference evidence="9 10" key="1">
    <citation type="submission" date="2020-04" db="EMBL/GenBank/DDBJ databases">
        <authorList>
            <person name="Yoon J."/>
        </authorList>
    </citation>
    <scope>NUCLEOTIDE SEQUENCE [LARGE SCALE GENOMIC DNA]</scope>
    <source>
        <strain evidence="9 10">KMU-115</strain>
    </source>
</reference>
<evidence type="ECO:0000259" key="8">
    <source>
        <dbReference type="PROSITE" id="PS51352"/>
    </source>
</evidence>
<evidence type="ECO:0000313" key="9">
    <source>
        <dbReference type="EMBL" id="NKX44641.1"/>
    </source>
</evidence>
<dbReference type="PROSITE" id="PS51352">
    <property type="entry name" value="THIOREDOXIN_2"/>
    <property type="match status" value="1"/>
</dbReference>
<evidence type="ECO:0000256" key="2">
    <source>
        <dbReference type="ARBA" id="ARBA00022448"/>
    </source>
</evidence>
<dbReference type="GO" id="GO:0015035">
    <property type="term" value="F:protein-disulfide reductase activity"/>
    <property type="evidence" value="ECO:0007669"/>
    <property type="project" value="InterPro"/>
</dbReference>
<dbReference type="InterPro" id="IPR013766">
    <property type="entry name" value="Thioredoxin_domain"/>
</dbReference>
<feature type="disulfide bond" description="Redox-active" evidence="7">
    <location>
        <begin position="31"/>
        <end position="34"/>
    </location>
</feature>
<dbReference type="InterPro" id="IPR005746">
    <property type="entry name" value="Thioredoxin"/>
</dbReference>
<evidence type="ECO:0000256" key="3">
    <source>
        <dbReference type="ARBA" id="ARBA00022982"/>
    </source>
</evidence>
<dbReference type="PIRSF" id="PIRSF000077">
    <property type="entry name" value="Thioredoxin"/>
    <property type="match status" value="1"/>
</dbReference>
<feature type="domain" description="Thioredoxin" evidence="8">
    <location>
        <begin position="1"/>
        <end position="107"/>
    </location>
</feature>
<keyword evidence="3" id="KW-0249">Electron transport</keyword>
<dbReference type="CDD" id="cd02947">
    <property type="entry name" value="TRX_family"/>
    <property type="match status" value="1"/>
</dbReference>
<keyword evidence="2" id="KW-0813">Transport</keyword>
<keyword evidence="5 7" id="KW-0676">Redox-active center</keyword>
<keyword evidence="4 7" id="KW-1015">Disulfide bond</keyword>
<dbReference type="SUPFAM" id="SSF52833">
    <property type="entry name" value="Thioredoxin-like"/>
    <property type="match status" value="1"/>
</dbReference>
<evidence type="ECO:0000256" key="1">
    <source>
        <dbReference type="ARBA" id="ARBA00008987"/>
    </source>
</evidence>
<evidence type="ECO:0000313" key="10">
    <source>
        <dbReference type="Proteomes" id="UP000526408"/>
    </source>
</evidence>
<accession>A0A7X6GYD1</accession>
<evidence type="ECO:0000256" key="5">
    <source>
        <dbReference type="ARBA" id="ARBA00023284"/>
    </source>
</evidence>
<name>A0A7X6GYD1_9RHOB</name>
<proteinExistence type="inferred from homology"/>
<dbReference type="GO" id="GO:0005829">
    <property type="term" value="C:cytosol"/>
    <property type="evidence" value="ECO:0007669"/>
    <property type="project" value="TreeGrafter"/>
</dbReference>
<dbReference type="GO" id="GO:0045454">
    <property type="term" value="P:cell redox homeostasis"/>
    <property type="evidence" value="ECO:0007669"/>
    <property type="project" value="TreeGrafter"/>
</dbReference>
<dbReference type="PROSITE" id="PS00194">
    <property type="entry name" value="THIOREDOXIN_1"/>
    <property type="match status" value="1"/>
</dbReference>
<dbReference type="PANTHER" id="PTHR45663">
    <property type="entry name" value="GEO12009P1"/>
    <property type="match status" value="1"/>
</dbReference>
<dbReference type="InterPro" id="IPR017937">
    <property type="entry name" value="Thioredoxin_CS"/>
</dbReference>
<gene>
    <name evidence="9" type="ORF">HCU73_08570</name>
</gene>
<dbReference type="AlphaFoldDB" id="A0A7X6GYD1"/>
<evidence type="ECO:0000256" key="7">
    <source>
        <dbReference type="PIRSR" id="PIRSR000077-4"/>
    </source>
</evidence>
<dbReference type="RefSeq" id="WP_168623001.1">
    <property type="nucleotide sequence ID" value="NZ_JAAZQQ010000002.1"/>
</dbReference>